<evidence type="ECO:0000313" key="3">
    <source>
        <dbReference type="Proteomes" id="UP000326396"/>
    </source>
</evidence>
<proteinExistence type="predicted"/>
<keyword evidence="1" id="KW-0732">Signal</keyword>
<feature type="signal peptide" evidence="1">
    <location>
        <begin position="1"/>
        <end position="16"/>
    </location>
</feature>
<comment type="caution">
    <text evidence="2">The sequence shown here is derived from an EMBL/GenBank/DDBJ whole genome shotgun (WGS) entry which is preliminary data.</text>
</comment>
<reference evidence="2 3" key="1">
    <citation type="submission" date="2019-05" db="EMBL/GenBank/DDBJ databases">
        <title>Mikania micrantha, genome provides insights into the molecular mechanism of rapid growth.</title>
        <authorList>
            <person name="Liu B."/>
        </authorList>
    </citation>
    <scope>NUCLEOTIDE SEQUENCE [LARGE SCALE GENOMIC DNA]</scope>
    <source>
        <strain evidence="2">NLD-2019</strain>
        <tissue evidence="2">Leaf</tissue>
    </source>
</reference>
<feature type="chain" id="PRO_5024345510" description="Secreted protein" evidence="1">
    <location>
        <begin position="17"/>
        <end position="81"/>
    </location>
</feature>
<dbReference type="AlphaFoldDB" id="A0A5N6N386"/>
<protein>
    <recommendedName>
        <fullName evidence="4">Secreted protein</fullName>
    </recommendedName>
</protein>
<keyword evidence="3" id="KW-1185">Reference proteome</keyword>
<dbReference type="EMBL" id="SZYD01000013">
    <property type="protein sequence ID" value="KAD4384654.1"/>
    <property type="molecule type" value="Genomic_DNA"/>
</dbReference>
<evidence type="ECO:0008006" key="4">
    <source>
        <dbReference type="Google" id="ProtNLM"/>
    </source>
</evidence>
<organism evidence="2 3">
    <name type="scientific">Mikania micrantha</name>
    <name type="common">bitter vine</name>
    <dbReference type="NCBI Taxonomy" id="192012"/>
    <lineage>
        <taxon>Eukaryota</taxon>
        <taxon>Viridiplantae</taxon>
        <taxon>Streptophyta</taxon>
        <taxon>Embryophyta</taxon>
        <taxon>Tracheophyta</taxon>
        <taxon>Spermatophyta</taxon>
        <taxon>Magnoliopsida</taxon>
        <taxon>eudicotyledons</taxon>
        <taxon>Gunneridae</taxon>
        <taxon>Pentapetalae</taxon>
        <taxon>asterids</taxon>
        <taxon>campanulids</taxon>
        <taxon>Asterales</taxon>
        <taxon>Asteraceae</taxon>
        <taxon>Asteroideae</taxon>
        <taxon>Heliantheae alliance</taxon>
        <taxon>Eupatorieae</taxon>
        <taxon>Mikania</taxon>
    </lineage>
</organism>
<evidence type="ECO:0000256" key="1">
    <source>
        <dbReference type="SAM" id="SignalP"/>
    </source>
</evidence>
<sequence>MLQLMVALGCCLLVQRSDVAWLMKRKGQEKTQCRSSLLLLRNRFRVSGGDCHFAQEMQVDRSLHVKQPKVLKMIEAVKSDW</sequence>
<evidence type="ECO:0000313" key="2">
    <source>
        <dbReference type="EMBL" id="KAD4384654.1"/>
    </source>
</evidence>
<gene>
    <name evidence="2" type="ORF">E3N88_24822</name>
</gene>
<dbReference type="Proteomes" id="UP000326396">
    <property type="component" value="Linkage Group LG3"/>
</dbReference>
<accession>A0A5N6N386</accession>
<name>A0A5N6N386_9ASTR</name>